<reference evidence="2 3" key="1">
    <citation type="submission" date="2019-01" db="EMBL/GenBank/DDBJ databases">
        <title>Draft genome sequences of three monokaryotic isolates of the white-rot basidiomycete fungus Dichomitus squalens.</title>
        <authorList>
            <consortium name="DOE Joint Genome Institute"/>
            <person name="Lopez S.C."/>
            <person name="Andreopoulos B."/>
            <person name="Pangilinan J."/>
            <person name="Lipzen A."/>
            <person name="Riley R."/>
            <person name="Ahrendt S."/>
            <person name="Ng V."/>
            <person name="Barry K."/>
            <person name="Daum C."/>
            <person name="Grigoriev I.V."/>
            <person name="Hilden K.S."/>
            <person name="Makela M.R."/>
            <person name="de Vries R.P."/>
        </authorList>
    </citation>
    <scope>NUCLEOTIDE SEQUENCE [LARGE SCALE GENOMIC DNA]</scope>
    <source>
        <strain evidence="2 3">CBS 464.89</strain>
    </source>
</reference>
<dbReference type="Proteomes" id="UP000292082">
    <property type="component" value="Unassembled WGS sequence"/>
</dbReference>
<feature type="compositionally biased region" description="Low complexity" evidence="1">
    <location>
        <begin position="19"/>
        <end position="29"/>
    </location>
</feature>
<evidence type="ECO:0000256" key="1">
    <source>
        <dbReference type="SAM" id="MobiDB-lite"/>
    </source>
</evidence>
<dbReference type="EMBL" id="ML145090">
    <property type="protein sequence ID" value="TBU63229.1"/>
    <property type="molecule type" value="Genomic_DNA"/>
</dbReference>
<proteinExistence type="predicted"/>
<feature type="compositionally biased region" description="Low complexity" evidence="1">
    <location>
        <begin position="39"/>
        <end position="70"/>
    </location>
</feature>
<evidence type="ECO:0000313" key="3">
    <source>
        <dbReference type="Proteomes" id="UP000292082"/>
    </source>
</evidence>
<name>A0A4Q9Q754_9APHY</name>
<organism evidence="2 3">
    <name type="scientific">Dichomitus squalens</name>
    <dbReference type="NCBI Taxonomy" id="114155"/>
    <lineage>
        <taxon>Eukaryota</taxon>
        <taxon>Fungi</taxon>
        <taxon>Dikarya</taxon>
        <taxon>Basidiomycota</taxon>
        <taxon>Agaricomycotina</taxon>
        <taxon>Agaricomycetes</taxon>
        <taxon>Polyporales</taxon>
        <taxon>Polyporaceae</taxon>
        <taxon>Dichomitus</taxon>
    </lineage>
</organism>
<protein>
    <submittedName>
        <fullName evidence="2">Uncharacterized protein</fullName>
    </submittedName>
</protein>
<feature type="compositionally biased region" description="Low complexity" evidence="1">
    <location>
        <begin position="1"/>
        <end position="12"/>
    </location>
</feature>
<keyword evidence="3" id="KW-1185">Reference proteome</keyword>
<feature type="region of interest" description="Disordered" evidence="1">
    <location>
        <begin position="1"/>
        <end position="126"/>
    </location>
</feature>
<gene>
    <name evidence="2" type="ORF">BD310DRAFT_917025</name>
</gene>
<accession>A0A4Q9Q754</accession>
<dbReference type="AlphaFoldDB" id="A0A4Q9Q754"/>
<feature type="non-terminal residue" evidence="2">
    <location>
        <position position="335"/>
    </location>
</feature>
<dbReference type="STRING" id="114155.A0A4Q9Q754"/>
<sequence>MSSSIRPSRGRTAPPPARPANASSAAGSRAKPDESRVKSSTTTTSASRARTQNNAARTTVTKATTVQAPTRTRAEPPSSRVRATTTVKGTLPGAASNTSSSRPPSAASKEHTRPRAQEVASVSEHSEALQGAAQSCAWKYMASTLEVEFENAENIARATLNTRRDELAAEEADIAESRVRFEAERLIQFYDELGDREVADEIATIVLRYKRLEKTVSETTAAALQVSSLPLDEITHVSQYSNVLDQIGTSDDGRSVHFSDINVAVESLEDECRELEVLVHSLLTTTTSFRSDKLPTVLRDISDIIAGHAENAACARDVVQCSKENYRMGIGTLTL</sequence>
<evidence type="ECO:0000313" key="2">
    <source>
        <dbReference type="EMBL" id="TBU63229.1"/>
    </source>
</evidence>